<dbReference type="EMBL" id="NHZO01000156">
    <property type="protein sequence ID" value="PHQ48919.1"/>
    <property type="molecule type" value="Genomic_DNA"/>
</dbReference>
<keyword evidence="6" id="KW-1185">Reference proteome</keyword>
<evidence type="ECO:0000313" key="5">
    <source>
        <dbReference type="EMBL" id="PHQ51644.1"/>
    </source>
</evidence>
<accession>A0A2G1XC01</accession>
<evidence type="ECO:0000256" key="1">
    <source>
        <dbReference type="SAM" id="Phobius"/>
    </source>
</evidence>
<feature type="transmembrane region" description="Helical" evidence="1">
    <location>
        <begin position="111"/>
        <end position="134"/>
    </location>
</feature>
<dbReference type="EMBL" id="NHZO01000157">
    <property type="protein sequence ID" value="PHQ48752.1"/>
    <property type="molecule type" value="Genomic_DNA"/>
</dbReference>
<protein>
    <submittedName>
        <fullName evidence="3">Uncharacterized protein</fullName>
    </submittedName>
</protein>
<dbReference type="EMBL" id="NHZO01000140">
    <property type="protein sequence ID" value="PHQ51644.1"/>
    <property type="molecule type" value="Genomic_DNA"/>
</dbReference>
<reference evidence="3 6" key="1">
    <citation type="journal article" date="2017" name="Biochemistry">
        <title>Identification of the Biosynthetic Pathway for the Antibiotic Bicyclomycin.</title>
        <authorList>
            <person name="Patteson J."/>
            <person name="Cai W."/>
            <person name="Johnson R.A."/>
            <person name="Santa Maria K."/>
            <person name="Li B."/>
        </authorList>
    </citation>
    <scope>NUCLEOTIDE SEQUENCE [LARGE SCALE GENOMIC DNA]</scope>
    <source>
        <strain evidence="3 6">ATCC 21532</strain>
    </source>
</reference>
<keyword evidence="1" id="KW-0812">Transmembrane</keyword>
<dbReference type="Proteomes" id="UP000222531">
    <property type="component" value="Unassembled WGS sequence"/>
</dbReference>
<dbReference type="EMBL" id="NHZO01000157">
    <property type="protein sequence ID" value="PHQ48750.1"/>
    <property type="molecule type" value="Genomic_DNA"/>
</dbReference>
<keyword evidence="1" id="KW-0472">Membrane</keyword>
<evidence type="ECO:0000313" key="4">
    <source>
        <dbReference type="EMBL" id="PHQ48919.1"/>
    </source>
</evidence>
<dbReference type="AlphaFoldDB" id="A0A2G1XC01"/>
<evidence type="ECO:0000313" key="3">
    <source>
        <dbReference type="EMBL" id="PHQ48752.1"/>
    </source>
</evidence>
<feature type="transmembrane region" description="Helical" evidence="1">
    <location>
        <begin position="21"/>
        <end position="40"/>
    </location>
</feature>
<keyword evidence="1" id="KW-1133">Transmembrane helix</keyword>
<sequence length="148" mass="15984">MATSPSGDSLDNAALQRRITPGMLVAALSVPLLTVAGPAASLHSEDIENDWAHRQQDACRHMPFPNAEYVAAWAGLALGLAAVVVGVVLIKRIRRQYRDRLGDSWPAILTYISVFLFLCLNVLAVPMELIMVYVTHSNAGSLVNLGDC</sequence>
<evidence type="ECO:0000313" key="6">
    <source>
        <dbReference type="Proteomes" id="UP000222531"/>
    </source>
</evidence>
<feature type="transmembrane region" description="Helical" evidence="1">
    <location>
        <begin position="70"/>
        <end position="90"/>
    </location>
</feature>
<evidence type="ECO:0000313" key="2">
    <source>
        <dbReference type="EMBL" id="PHQ48750.1"/>
    </source>
</evidence>
<proteinExistence type="predicted"/>
<comment type="caution">
    <text evidence="3">The sequence shown here is derived from an EMBL/GenBank/DDBJ whole genome shotgun (WGS) entry which is preliminary data.</text>
</comment>
<organism evidence="3 6">
    <name type="scientific">Streptomyces cinnamoneus</name>
    <name type="common">Streptoverticillium cinnamoneum</name>
    <dbReference type="NCBI Taxonomy" id="53446"/>
    <lineage>
        <taxon>Bacteria</taxon>
        <taxon>Bacillati</taxon>
        <taxon>Actinomycetota</taxon>
        <taxon>Actinomycetes</taxon>
        <taxon>Kitasatosporales</taxon>
        <taxon>Streptomycetaceae</taxon>
        <taxon>Streptomyces</taxon>
        <taxon>Streptomyces cinnamoneus group</taxon>
    </lineage>
</organism>
<name>A0A2G1XC01_STRCJ</name>
<gene>
    <name evidence="5" type="ORF">BLA24_12480</name>
    <name evidence="4" type="ORF">BLA24_28085</name>
    <name evidence="2" type="ORF">BLA24_28100</name>
    <name evidence="3" type="ORF">BLA24_28115</name>
</gene>